<dbReference type="EMBL" id="CAJNOB010000001">
    <property type="protein sequence ID" value="CAF0689301.1"/>
    <property type="molecule type" value="Genomic_DNA"/>
</dbReference>
<dbReference type="AlphaFoldDB" id="A0A8J2BK67"/>
<name>A0A8J2BK67_9BACT</name>
<dbReference type="Proteomes" id="UP000663859">
    <property type="component" value="Unassembled WGS sequence"/>
</dbReference>
<accession>A0A8J2BK67</accession>
<organism evidence="1 2">
    <name type="scientific">Candidatus Methylacidithermus pantelleriae</name>
    <dbReference type="NCBI Taxonomy" id="2744239"/>
    <lineage>
        <taxon>Bacteria</taxon>
        <taxon>Pseudomonadati</taxon>
        <taxon>Verrucomicrobiota</taxon>
        <taxon>Methylacidiphilae</taxon>
        <taxon>Methylacidiphilales</taxon>
        <taxon>Methylacidiphilaceae</taxon>
        <taxon>Candidatus Methylacidithermus</taxon>
    </lineage>
</organism>
<protein>
    <submittedName>
        <fullName evidence="1">Uncharacterized protein</fullName>
    </submittedName>
</protein>
<proteinExistence type="predicted"/>
<evidence type="ECO:0000313" key="2">
    <source>
        <dbReference type="Proteomes" id="UP000663859"/>
    </source>
</evidence>
<comment type="caution">
    <text evidence="1">The sequence shown here is derived from an EMBL/GenBank/DDBJ whole genome shotgun (WGS) entry which is preliminary data.</text>
</comment>
<evidence type="ECO:0000313" key="1">
    <source>
        <dbReference type="EMBL" id="CAF0689301.1"/>
    </source>
</evidence>
<sequence length="40" mass="4821">MRDRQVVMVWFVCQASQKNRRTTALRGRWEPLMNKVPMVT</sequence>
<gene>
    <name evidence="1" type="ORF">MPNT_10177</name>
</gene>
<reference evidence="1" key="1">
    <citation type="submission" date="2021-02" db="EMBL/GenBank/DDBJ databases">
        <authorList>
            <person name="Cremers G."/>
            <person name="Picone N."/>
        </authorList>
    </citation>
    <scope>NUCLEOTIDE SEQUENCE</scope>
    <source>
        <strain evidence="1">PQ17</strain>
    </source>
</reference>
<keyword evidence="2" id="KW-1185">Reference proteome</keyword>